<comment type="caution">
    <text evidence="2">The sequence shown here is derived from an EMBL/GenBank/DDBJ whole genome shotgun (WGS) entry which is preliminary data.</text>
</comment>
<evidence type="ECO:0000313" key="2">
    <source>
        <dbReference type="EMBL" id="MBM7081329.1"/>
    </source>
</evidence>
<sequence length="69" mass="7937">MQVCRALHRDWADLAEYFEIPPSQRARFDKGREASAVWDWLESRKRLGELDGALRALGLAHCADLLRQA</sequence>
<dbReference type="Proteomes" id="UP000809587">
    <property type="component" value="Unassembled WGS sequence"/>
</dbReference>
<dbReference type="RefSeq" id="WP_204956683.1">
    <property type="nucleotide sequence ID" value="NZ_JAFEUO010000001.1"/>
</dbReference>
<dbReference type="InterPro" id="IPR048915">
    <property type="entry name" value="bDLD3"/>
</dbReference>
<dbReference type="EMBL" id="JAFEUO010000001">
    <property type="protein sequence ID" value="MBM7081329.1"/>
    <property type="molecule type" value="Genomic_DNA"/>
</dbReference>
<keyword evidence="3" id="KW-1185">Reference proteome</keyword>
<dbReference type="Pfam" id="PF20690">
    <property type="entry name" value="bDLD3"/>
    <property type="match status" value="1"/>
</dbReference>
<reference evidence="2 3" key="1">
    <citation type="submission" date="2021-02" db="EMBL/GenBank/DDBJ databases">
        <authorList>
            <person name="Lee D.-H."/>
        </authorList>
    </citation>
    <scope>NUCLEOTIDE SEQUENCE [LARGE SCALE GENOMIC DNA]</scope>
    <source>
        <strain evidence="2 3">MMS20-R2-29</strain>
    </source>
</reference>
<accession>A0ABS2J7A8</accession>
<gene>
    <name evidence="2" type="ORF">JQN84_02050</name>
</gene>
<dbReference type="InterPro" id="IPR011029">
    <property type="entry name" value="DEATH-like_dom_sf"/>
</dbReference>
<dbReference type="SUPFAM" id="SSF47986">
    <property type="entry name" value="DEATH domain"/>
    <property type="match status" value="1"/>
</dbReference>
<proteinExistence type="predicted"/>
<evidence type="ECO:0000259" key="1">
    <source>
        <dbReference type="Pfam" id="PF20690"/>
    </source>
</evidence>
<evidence type="ECO:0000313" key="3">
    <source>
        <dbReference type="Proteomes" id="UP000809587"/>
    </source>
</evidence>
<protein>
    <recommendedName>
        <fullName evidence="1">Bacterial Death-like domain-containing protein</fullName>
    </recommendedName>
</protein>
<name>A0ABS2J7A8_9ACTN</name>
<feature type="domain" description="Bacterial Death-like" evidence="1">
    <location>
        <begin position="2"/>
        <end position="68"/>
    </location>
</feature>
<organism evidence="2 3">
    <name type="scientific">Micromonospora humidisoli</name>
    <dbReference type="NCBI Taxonomy" id="2807622"/>
    <lineage>
        <taxon>Bacteria</taxon>
        <taxon>Bacillati</taxon>
        <taxon>Actinomycetota</taxon>
        <taxon>Actinomycetes</taxon>
        <taxon>Micromonosporales</taxon>
        <taxon>Micromonosporaceae</taxon>
        <taxon>Micromonospora</taxon>
    </lineage>
</organism>